<dbReference type="SUPFAM" id="SSF48008">
    <property type="entry name" value="GntR ligand-binding domain-like"/>
    <property type="match status" value="1"/>
</dbReference>
<gene>
    <name evidence="5" type="ORF">AUP43_14780</name>
</gene>
<evidence type="ECO:0000256" key="3">
    <source>
        <dbReference type="ARBA" id="ARBA00023163"/>
    </source>
</evidence>
<dbReference type="Pfam" id="PF00392">
    <property type="entry name" value="GntR"/>
    <property type="match status" value="1"/>
</dbReference>
<reference evidence="5 6" key="1">
    <citation type="submission" date="2015-12" db="EMBL/GenBank/DDBJ databases">
        <title>Genome sequence of Oceanibaculum pacificum MCCC 1A02656.</title>
        <authorList>
            <person name="Lu L."/>
            <person name="Lai Q."/>
            <person name="Shao Z."/>
            <person name="Qian P."/>
        </authorList>
    </citation>
    <scope>NUCLEOTIDE SEQUENCE [LARGE SCALE GENOMIC DNA]</scope>
    <source>
        <strain evidence="5 6">MCCC 1A02656</strain>
    </source>
</reference>
<dbReference type="InterPro" id="IPR011711">
    <property type="entry name" value="GntR_C"/>
</dbReference>
<accession>A0A154VC15</accession>
<feature type="domain" description="HTH gntR-type" evidence="4">
    <location>
        <begin position="6"/>
        <end position="73"/>
    </location>
</feature>
<dbReference type="InterPro" id="IPR036390">
    <property type="entry name" value="WH_DNA-bd_sf"/>
</dbReference>
<evidence type="ECO:0000313" key="5">
    <source>
        <dbReference type="EMBL" id="KZC98809.1"/>
    </source>
</evidence>
<protein>
    <submittedName>
        <fullName evidence="5">GntR family transcriptional regulator</fullName>
    </submittedName>
</protein>
<dbReference type="STRING" id="580166.AUP43_14780"/>
<dbReference type="Gene3D" id="1.20.120.530">
    <property type="entry name" value="GntR ligand-binding domain-like"/>
    <property type="match status" value="1"/>
</dbReference>
<dbReference type="RefSeq" id="WP_067560160.1">
    <property type="nucleotide sequence ID" value="NZ_LPXN01000170.1"/>
</dbReference>
<organism evidence="5 6">
    <name type="scientific">Oceanibaculum pacificum</name>
    <dbReference type="NCBI Taxonomy" id="580166"/>
    <lineage>
        <taxon>Bacteria</taxon>
        <taxon>Pseudomonadati</taxon>
        <taxon>Pseudomonadota</taxon>
        <taxon>Alphaproteobacteria</taxon>
        <taxon>Rhodospirillales</taxon>
        <taxon>Oceanibaculaceae</taxon>
        <taxon>Oceanibaculum</taxon>
    </lineage>
</organism>
<keyword evidence="2" id="KW-0238">DNA-binding</keyword>
<evidence type="ECO:0000313" key="6">
    <source>
        <dbReference type="Proteomes" id="UP000076400"/>
    </source>
</evidence>
<dbReference type="Proteomes" id="UP000076400">
    <property type="component" value="Unassembled WGS sequence"/>
</dbReference>
<dbReference type="InterPro" id="IPR008920">
    <property type="entry name" value="TF_FadR/GntR_C"/>
</dbReference>
<dbReference type="InterPro" id="IPR036388">
    <property type="entry name" value="WH-like_DNA-bd_sf"/>
</dbReference>
<evidence type="ECO:0000256" key="1">
    <source>
        <dbReference type="ARBA" id="ARBA00023015"/>
    </source>
</evidence>
<dbReference type="SUPFAM" id="SSF46785">
    <property type="entry name" value="Winged helix' DNA-binding domain"/>
    <property type="match status" value="1"/>
</dbReference>
<dbReference type="Gene3D" id="1.10.10.10">
    <property type="entry name" value="Winged helix-like DNA-binding domain superfamily/Winged helix DNA-binding domain"/>
    <property type="match status" value="1"/>
</dbReference>
<comment type="caution">
    <text evidence="5">The sequence shown here is derived from an EMBL/GenBank/DDBJ whole genome shotgun (WGS) entry which is preliminary data.</text>
</comment>
<dbReference type="Pfam" id="PF07729">
    <property type="entry name" value="FCD"/>
    <property type="match status" value="1"/>
</dbReference>
<dbReference type="GO" id="GO:0003677">
    <property type="term" value="F:DNA binding"/>
    <property type="evidence" value="ECO:0007669"/>
    <property type="project" value="UniProtKB-KW"/>
</dbReference>
<name>A0A154VC15_9PROT</name>
<dbReference type="PANTHER" id="PTHR43537:SF49">
    <property type="entry name" value="TRANSCRIPTIONAL REGULATORY PROTEIN"/>
    <property type="match status" value="1"/>
</dbReference>
<keyword evidence="6" id="KW-1185">Reference proteome</keyword>
<sequence length="221" mass="25093">MTASAGRALSAIVSELEEDIVFGRLHPRERLVEEVLTERFAAKRHVVRQALVELERMGLIERHRNRGAVVKAYTPEEVQQLYVVREMLETGAARLIPLPLPADRIAALEAIQRAHDSAVAAEDMHGVFRANIAFHRALFSACDNPYLASAIEEFAQKTHAIRFYSVVKHTLLIKARDDHRAIIEALRAGDRNRLIELCRDHLLPSKQSYIAAYRQRFTPVE</sequence>
<keyword evidence="3" id="KW-0804">Transcription</keyword>
<evidence type="ECO:0000259" key="4">
    <source>
        <dbReference type="PROSITE" id="PS50949"/>
    </source>
</evidence>
<proteinExistence type="predicted"/>
<dbReference type="AlphaFoldDB" id="A0A154VC15"/>
<dbReference type="SMART" id="SM00345">
    <property type="entry name" value="HTH_GNTR"/>
    <property type="match status" value="1"/>
</dbReference>
<dbReference type="EMBL" id="LPXN01000170">
    <property type="protein sequence ID" value="KZC98809.1"/>
    <property type="molecule type" value="Genomic_DNA"/>
</dbReference>
<dbReference type="SMART" id="SM00895">
    <property type="entry name" value="FCD"/>
    <property type="match status" value="1"/>
</dbReference>
<keyword evidence="1" id="KW-0805">Transcription regulation</keyword>
<evidence type="ECO:0000256" key="2">
    <source>
        <dbReference type="ARBA" id="ARBA00023125"/>
    </source>
</evidence>
<dbReference type="GO" id="GO:0003700">
    <property type="term" value="F:DNA-binding transcription factor activity"/>
    <property type="evidence" value="ECO:0007669"/>
    <property type="project" value="InterPro"/>
</dbReference>
<dbReference type="PROSITE" id="PS50949">
    <property type="entry name" value="HTH_GNTR"/>
    <property type="match status" value="1"/>
</dbReference>
<dbReference type="InterPro" id="IPR000524">
    <property type="entry name" value="Tscrpt_reg_HTH_GntR"/>
</dbReference>
<dbReference type="PANTHER" id="PTHR43537">
    <property type="entry name" value="TRANSCRIPTIONAL REGULATOR, GNTR FAMILY"/>
    <property type="match status" value="1"/>
</dbReference>